<dbReference type="STRING" id="106549.A0A540NPF1"/>
<dbReference type="Proteomes" id="UP000315295">
    <property type="component" value="Unassembled WGS sequence"/>
</dbReference>
<organism evidence="1 2">
    <name type="scientific">Malus baccata</name>
    <name type="common">Siberian crab apple</name>
    <name type="synonym">Pyrus baccata</name>
    <dbReference type="NCBI Taxonomy" id="106549"/>
    <lineage>
        <taxon>Eukaryota</taxon>
        <taxon>Viridiplantae</taxon>
        <taxon>Streptophyta</taxon>
        <taxon>Embryophyta</taxon>
        <taxon>Tracheophyta</taxon>
        <taxon>Spermatophyta</taxon>
        <taxon>Magnoliopsida</taxon>
        <taxon>eudicotyledons</taxon>
        <taxon>Gunneridae</taxon>
        <taxon>Pentapetalae</taxon>
        <taxon>rosids</taxon>
        <taxon>fabids</taxon>
        <taxon>Rosales</taxon>
        <taxon>Rosaceae</taxon>
        <taxon>Amygdaloideae</taxon>
        <taxon>Maleae</taxon>
        <taxon>Malus</taxon>
    </lineage>
</organism>
<comment type="caution">
    <text evidence="1">The sequence shown here is derived from an EMBL/GenBank/DDBJ whole genome shotgun (WGS) entry which is preliminary data.</text>
</comment>
<accession>A0A540NPF1</accession>
<dbReference type="EMBL" id="VIEB01000015">
    <property type="protein sequence ID" value="TQE12911.1"/>
    <property type="molecule type" value="Genomic_DNA"/>
</dbReference>
<gene>
    <name evidence="1" type="ORF">C1H46_001557</name>
</gene>
<name>A0A540NPF1_MALBA</name>
<evidence type="ECO:0000313" key="1">
    <source>
        <dbReference type="EMBL" id="TQE12911.1"/>
    </source>
</evidence>
<dbReference type="AlphaFoldDB" id="A0A540NPF1"/>
<evidence type="ECO:0000313" key="2">
    <source>
        <dbReference type="Proteomes" id="UP000315295"/>
    </source>
</evidence>
<proteinExistence type="predicted"/>
<sequence>MSSVEGESVLYANSAVNEAAVVARPNEFWVRQKKVEDDGTEVETCNRWGGRL</sequence>
<keyword evidence="2" id="KW-1185">Reference proteome</keyword>
<protein>
    <submittedName>
        <fullName evidence="1">Uncharacterized protein</fullName>
    </submittedName>
</protein>
<reference evidence="1 2" key="1">
    <citation type="journal article" date="2019" name="G3 (Bethesda)">
        <title>Sequencing of a Wild Apple (Malus baccata) Genome Unravels the Differences Between Cultivated and Wild Apple Species Regarding Disease Resistance and Cold Tolerance.</title>
        <authorList>
            <person name="Chen X."/>
        </authorList>
    </citation>
    <scope>NUCLEOTIDE SEQUENCE [LARGE SCALE GENOMIC DNA]</scope>
    <source>
        <strain evidence="2">cv. Shandingzi</strain>
        <tissue evidence="1">Leaves</tissue>
    </source>
</reference>